<evidence type="ECO:0000313" key="3">
    <source>
        <dbReference type="Proteomes" id="UP000271162"/>
    </source>
</evidence>
<dbReference type="STRING" id="27835.A0A158QZZ6"/>
<gene>
    <name evidence="2" type="ORF">NBR_LOCUS10971</name>
</gene>
<evidence type="ECO:0000256" key="1">
    <source>
        <dbReference type="SAM" id="MobiDB-lite"/>
    </source>
</evidence>
<keyword evidence="3" id="KW-1185">Reference proteome</keyword>
<dbReference type="EMBL" id="UYSL01020428">
    <property type="protein sequence ID" value="VDL74560.1"/>
    <property type="molecule type" value="Genomic_DNA"/>
</dbReference>
<sequence length="839" mass="95400">MDCQKTQDADLSTLEKCLLTGNSDEDETGEDSSQDNFDEKKDTSPPRKRKRGRGSRNRRGRRNRSPQSSSASSSSETENSDGSWESQVASIRSMNSDAEDSRYRHVEKKEAREELLRKDHEGTSPLPRIPKRIEFASSTAVAPEIVSIEKKKLRARVRVADEILEHFESCAMGMYVGQEEKVAHFEKLPLVASGLAAVPVLDEGLRVTSFRLGIDEHTMVIEEEAILNALNLLAIGRNEAREGRMEKMDMYARQAMELLGIVVHDLNVRRRERFFRSFGVDPCKSVPNYRRLPIELPTRSADKPWNEFAPALIGSRLSSEVVDKTQCQKLTAALVKEKKITKGERNHNSKPKKPVKRMEPRSARSQAKKPFFVSPTVMTICSDASNEGWGAVSGGRKTGGRWSSEERSLHINVREMLACLFGLQCFAGHLRNESVRVEMDNTSAVWYINKLGGVQSKSLNHVTRKVLQWAEERNLSLVACYRPGSLNTEADRCSREFKDCSEFSLDPAVVNSIFTKWGTPSIDLFASRNNTKCRLYFSLLPDPHCQAVDAFKQPWSGIFAYAFPPFNMVGRTIRKALREGARLILVCPHWTTQAWWPLVQRHGRDFLTLPRNPQLLLGPGNDPHPCLQKRTFSLIACLICVSCGKIKDLYKNRVASNVDEQLENAETAKKVMRSLRLDLYRQGRQLGFLNIKIHTLYERICFTRQLRQNPAKVIGTFDPFATKSPEDAVMVAPPFLKNALRLHQIRWRRAIAGTRWQKDVAKAEEELKTMQEHYEGVGRDLELKKLQLEMFKRIHHIRHEFADLNEQDKLKKVQSTLGINASRSGLVEDDISSKSKIFP</sequence>
<dbReference type="PANTHER" id="PTHR33050:SF7">
    <property type="entry name" value="RIBONUCLEASE H"/>
    <property type="match status" value="1"/>
</dbReference>
<proteinExistence type="predicted"/>
<feature type="compositionally biased region" description="Basic and acidic residues" evidence="1">
    <location>
        <begin position="99"/>
        <end position="122"/>
    </location>
</feature>
<feature type="region of interest" description="Disordered" evidence="1">
    <location>
        <begin position="338"/>
        <end position="368"/>
    </location>
</feature>
<feature type="compositionally biased region" description="Acidic residues" evidence="1">
    <location>
        <begin position="23"/>
        <end position="33"/>
    </location>
</feature>
<feature type="region of interest" description="Disordered" evidence="1">
    <location>
        <begin position="1"/>
        <end position="128"/>
    </location>
</feature>
<organism evidence="4">
    <name type="scientific">Nippostrongylus brasiliensis</name>
    <name type="common">Rat hookworm</name>
    <dbReference type="NCBI Taxonomy" id="27835"/>
    <lineage>
        <taxon>Eukaryota</taxon>
        <taxon>Metazoa</taxon>
        <taxon>Ecdysozoa</taxon>
        <taxon>Nematoda</taxon>
        <taxon>Chromadorea</taxon>
        <taxon>Rhabditida</taxon>
        <taxon>Rhabditina</taxon>
        <taxon>Rhabditomorpha</taxon>
        <taxon>Strongyloidea</taxon>
        <taxon>Heligmosomidae</taxon>
        <taxon>Nippostrongylus</taxon>
    </lineage>
</organism>
<dbReference type="CDD" id="cd09275">
    <property type="entry name" value="RNase_HI_RT_DIRS1"/>
    <property type="match status" value="1"/>
</dbReference>
<evidence type="ECO:0000313" key="4">
    <source>
        <dbReference type="WBParaSite" id="NBR_0001097001-mRNA-1"/>
    </source>
</evidence>
<dbReference type="AlphaFoldDB" id="A0A158QZZ6"/>
<evidence type="ECO:0000313" key="2">
    <source>
        <dbReference type="EMBL" id="VDL74560.1"/>
    </source>
</evidence>
<reference evidence="4" key="1">
    <citation type="submission" date="2016-04" db="UniProtKB">
        <authorList>
            <consortium name="WormBaseParasite"/>
        </authorList>
    </citation>
    <scope>IDENTIFICATION</scope>
</reference>
<feature type="compositionally biased region" description="Basic and acidic residues" evidence="1">
    <location>
        <begin position="338"/>
        <end position="347"/>
    </location>
</feature>
<accession>A0A158QZZ6</accession>
<reference evidence="2 3" key="2">
    <citation type="submission" date="2018-11" db="EMBL/GenBank/DDBJ databases">
        <authorList>
            <consortium name="Pathogen Informatics"/>
        </authorList>
    </citation>
    <scope>NUCLEOTIDE SEQUENCE [LARGE SCALE GENOMIC DNA]</scope>
</reference>
<feature type="compositionally biased region" description="Low complexity" evidence="1">
    <location>
        <begin position="65"/>
        <end position="83"/>
    </location>
</feature>
<feature type="compositionally biased region" description="Polar residues" evidence="1">
    <location>
        <begin position="84"/>
        <end position="96"/>
    </location>
</feature>
<dbReference type="InterPro" id="IPR052055">
    <property type="entry name" value="Hepadnavirus_pol/RT"/>
</dbReference>
<dbReference type="Proteomes" id="UP000271162">
    <property type="component" value="Unassembled WGS sequence"/>
</dbReference>
<feature type="compositionally biased region" description="Basic residues" evidence="1">
    <location>
        <begin position="46"/>
        <end position="64"/>
    </location>
</feature>
<dbReference type="PANTHER" id="PTHR33050">
    <property type="entry name" value="REVERSE TRANSCRIPTASE DOMAIN-CONTAINING PROTEIN"/>
    <property type="match status" value="1"/>
</dbReference>
<name>A0A158QZZ6_NIPBR</name>
<dbReference type="WBParaSite" id="NBR_0001097001-mRNA-1">
    <property type="protein sequence ID" value="NBR_0001097001-mRNA-1"/>
    <property type="gene ID" value="NBR_0001097001"/>
</dbReference>
<protein>
    <submittedName>
        <fullName evidence="4">Integrase catalytic domain-containing protein</fullName>
    </submittedName>
</protein>